<sequence>MASGPRGGPPESWRRGRASDEAVSPGRALRREPSGAGAGEGEASSSPSCSDGNAGTRSGRPVPRGRSLERSLPRGHR</sequence>
<organism evidence="2 3">
    <name type="scientific">Pleurodeles waltl</name>
    <name type="common">Iberian ribbed newt</name>
    <dbReference type="NCBI Taxonomy" id="8319"/>
    <lineage>
        <taxon>Eukaryota</taxon>
        <taxon>Metazoa</taxon>
        <taxon>Chordata</taxon>
        <taxon>Craniata</taxon>
        <taxon>Vertebrata</taxon>
        <taxon>Euteleostomi</taxon>
        <taxon>Amphibia</taxon>
        <taxon>Batrachia</taxon>
        <taxon>Caudata</taxon>
        <taxon>Salamandroidea</taxon>
        <taxon>Salamandridae</taxon>
        <taxon>Pleurodelinae</taxon>
        <taxon>Pleurodeles</taxon>
    </lineage>
</organism>
<gene>
    <name evidence="2" type="ORF">NDU88_001598</name>
</gene>
<accession>A0AAV7L9Y4</accession>
<comment type="caution">
    <text evidence="2">The sequence shown here is derived from an EMBL/GenBank/DDBJ whole genome shotgun (WGS) entry which is preliminary data.</text>
</comment>
<protein>
    <submittedName>
        <fullName evidence="2">Uncharacterized protein</fullName>
    </submittedName>
</protein>
<dbReference type="Proteomes" id="UP001066276">
    <property type="component" value="Chromosome 11"/>
</dbReference>
<name>A0AAV7L9Y4_PLEWA</name>
<dbReference type="AlphaFoldDB" id="A0AAV7L9Y4"/>
<proteinExistence type="predicted"/>
<reference evidence="2" key="1">
    <citation type="journal article" date="2022" name="bioRxiv">
        <title>Sequencing and chromosome-scale assembly of the giantPleurodeles waltlgenome.</title>
        <authorList>
            <person name="Brown T."/>
            <person name="Elewa A."/>
            <person name="Iarovenko S."/>
            <person name="Subramanian E."/>
            <person name="Araus A.J."/>
            <person name="Petzold A."/>
            <person name="Susuki M."/>
            <person name="Suzuki K.-i.T."/>
            <person name="Hayashi T."/>
            <person name="Toyoda A."/>
            <person name="Oliveira C."/>
            <person name="Osipova E."/>
            <person name="Leigh N.D."/>
            <person name="Simon A."/>
            <person name="Yun M.H."/>
        </authorList>
    </citation>
    <scope>NUCLEOTIDE SEQUENCE</scope>
    <source>
        <strain evidence="2">20211129_DDA</strain>
        <tissue evidence="2">Liver</tissue>
    </source>
</reference>
<evidence type="ECO:0000256" key="1">
    <source>
        <dbReference type="SAM" id="MobiDB-lite"/>
    </source>
</evidence>
<evidence type="ECO:0000313" key="3">
    <source>
        <dbReference type="Proteomes" id="UP001066276"/>
    </source>
</evidence>
<feature type="region of interest" description="Disordered" evidence="1">
    <location>
        <begin position="1"/>
        <end position="77"/>
    </location>
</feature>
<keyword evidence="3" id="KW-1185">Reference proteome</keyword>
<dbReference type="EMBL" id="JANPWB010000015">
    <property type="protein sequence ID" value="KAJ1088441.1"/>
    <property type="molecule type" value="Genomic_DNA"/>
</dbReference>
<feature type="compositionally biased region" description="Basic and acidic residues" evidence="1">
    <location>
        <begin position="66"/>
        <end position="77"/>
    </location>
</feature>
<evidence type="ECO:0000313" key="2">
    <source>
        <dbReference type="EMBL" id="KAJ1088441.1"/>
    </source>
</evidence>